<comment type="caution">
    <text evidence="1">The sequence shown here is derived from an EMBL/GenBank/DDBJ whole genome shotgun (WGS) entry which is preliminary data.</text>
</comment>
<reference evidence="1" key="1">
    <citation type="submission" date="2023-11" db="EMBL/GenBank/DDBJ databases">
        <title>Genome assemblies of two species of porcelain crab, Petrolisthes cinctipes and Petrolisthes manimaculis (Anomura: Porcellanidae).</title>
        <authorList>
            <person name="Angst P."/>
        </authorList>
    </citation>
    <scope>NUCLEOTIDE SEQUENCE</scope>
    <source>
        <strain evidence="1">PB745_02</strain>
        <tissue evidence="1">Gill</tissue>
    </source>
</reference>
<evidence type="ECO:0000313" key="1">
    <source>
        <dbReference type="EMBL" id="KAK4302421.1"/>
    </source>
</evidence>
<organism evidence="1 2">
    <name type="scientific">Petrolisthes manimaculis</name>
    <dbReference type="NCBI Taxonomy" id="1843537"/>
    <lineage>
        <taxon>Eukaryota</taxon>
        <taxon>Metazoa</taxon>
        <taxon>Ecdysozoa</taxon>
        <taxon>Arthropoda</taxon>
        <taxon>Crustacea</taxon>
        <taxon>Multicrustacea</taxon>
        <taxon>Malacostraca</taxon>
        <taxon>Eumalacostraca</taxon>
        <taxon>Eucarida</taxon>
        <taxon>Decapoda</taxon>
        <taxon>Pleocyemata</taxon>
        <taxon>Anomura</taxon>
        <taxon>Galatheoidea</taxon>
        <taxon>Porcellanidae</taxon>
        <taxon>Petrolisthes</taxon>
    </lineage>
</organism>
<dbReference type="EMBL" id="JAWZYT010002737">
    <property type="protein sequence ID" value="KAK4302421.1"/>
    <property type="molecule type" value="Genomic_DNA"/>
</dbReference>
<dbReference type="Proteomes" id="UP001292094">
    <property type="component" value="Unassembled WGS sequence"/>
</dbReference>
<name>A0AAE1TYV9_9EUCA</name>
<proteinExistence type="predicted"/>
<evidence type="ECO:0000313" key="2">
    <source>
        <dbReference type="Proteomes" id="UP001292094"/>
    </source>
</evidence>
<keyword evidence="2" id="KW-1185">Reference proteome</keyword>
<protein>
    <submittedName>
        <fullName evidence="1">Uncharacterized protein</fullName>
    </submittedName>
</protein>
<dbReference type="AlphaFoldDB" id="A0AAE1TYV9"/>
<sequence>MDSSKLKHKTAVILNDSISWHNLEDSTFSDNLTSHKGSGSWAVSVLFLHGSLFSPDPHPPTHLNCRNVWPLQHSASPPSLPPSQHLLKPTPVPLTTNTTTHVIYVTDTTTTTIHKGDERFKVHRYSYTSIIGSNLCCGSH</sequence>
<gene>
    <name evidence="1" type="ORF">Pmani_025482</name>
</gene>
<accession>A0AAE1TYV9</accession>